<dbReference type="EMBL" id="KQ977876">
    <property type="protein sequence ID" value="KYM99082.1"/>
    <property type="molecule type" value="Genomic_DNA"/>
</dbReference>
<organism evidence="2 3">
    <name type="scientific">Cyphomyrmex costatus</name>
    <dbReference type="NCBI Taxonomy" id="456900"/>
    <lineage>
        <taxon>Eukaryota</taxon>
        <taxon>Metazoa</taxon>
        <taxon>Ecdysozoa</taxon>
        <taxon>Arthropoda</taxon>
        <taxon>Hexapoda</taxon>
        <taxon>Insecta</taxon>
        <taxon>Pterygota</taxon>
        <taxon>Neoptera</taxon>
        <taxon>Endopterygota</taxon>
        <taxon>Hymenoptera</taxon>
        <taxon>Apocrita</taxon>
        <taxon>Aculeata</taxon>
        <taxon>Formicoidea</taxon>
        <taxon>Formicidae</taxon>
        <taxon>Myrmicinae</taxon>
        <taxon>Cyphomyrmex</taxon>
    </lineage>
</organism>
<evidence type="ECO:0000313" key="2">
    <source>
        <dbReference type="EMBL" id="KYM99082.1"/>
    </source>
</evidence>
<name>A0A195CE47_9HYME</name>
<sequence length="52" mass="5940">MPRTETKCCENCITKLLPYDPLTRNTCAISWSRRKDDDDDDDDDDDSGISIS</sequence>
<evidence type="ECO:0000313" key="3">
    <source>
        <dbReference type="Proteomes" id="UP000078542"/>
    </source>
</evidence>
<reference evidence="2 3" key="1">
    <citation type="submission" date="2016-03" db="EMBL/GenBank/DDBJ databases">
        <title>Cyphomyrmex costatus WGS genome.</title>
        <authorList>
            <person name="Nygaard S."/>
            <person name="Hu H."/>
            <person name="Boomsma J."/>
            <person name="Zhang G."/>
        </authorList>
    </citation>
    <scope>NUCLEOTIDE SEQUENCE [LARGE SCALE GENOMIC DNA]</scope>
    <source>
        <strain evidence="2">MS0001</strain>
        <tissue evidence="2">Whole body</tissue>
    </source>
</reference>
<dbReference type="Proteomes" id="UP000078542">
    <property type="component" value="Unassembled WGS sequence"/>
</dbReference>
<protein>
    <submittedName>
        <fullName evidence="2">Uncharacterized protein</fullName>
    </submittedName>
</protein>
<keyword evidence="3" id="KW-1185">Reference proteome</keyword>
<accession>A0A195CE47</accession>
<evidence type="ECO:0000256" key="1">
    <source>
        <dbReference type="SAM" id="MobiDB-lite"/>
    </source>
</evidence>
<gene>
    <name evidence="2" type="ORF">ALC62_10196</name>
</gene>
<proteinExistence type="predicted"/>
<dbReference type="AlphaFoldDB" id="A0A195CE47"/>
<feature type="compositionally biased region" description="Acidic residues" evidence="1">
    <location>
        <begin position="37"/>
        <end position="52"/>
    </location>
</feature>
<feature type="region of interest" description="Disordered" evidence="1">
    <location>
        <begin position="33"/>
        <end position="52"/>
    </location>
</feature>